<comment type="caution">
    <text evidence="1">The sequence shown here is derived from an EMBL/GenBank/DDBJ whole genome shotgun (WGS) entry which is preliminary data.</text>
</comment>
<evidence type="ECO:0000313" key="2">
    <source>
        <dbReference type="Proteomes" id="UP001060085"/>
    </source>
</evidence>
<gene>
    <name evidence="1" type="ORF">M9H77_25662</name>
</gene>
<name>A0ACC0A8C3_CATRO</name>
<dbReference type="Proteomes" id="UP001060085">
    <property type="component" value="Linkage Group LG06"/>
</dbReference>
<organism evidence="1 2">
    <name type="scientific">Catharanthus roseus</name>
    <name type="common">Madagascar periwinkle</name>
    <name type="synonym">Vinca rosea</name>
    <dbReference type="NCBI Taxonomy" id="4058"/>
    <lineage>
        <taxon>Eukaryota</taxon>
        <taxon>Viridiplantae</taxon>
        <taxon>Streptophyta</taxon>
        <taxon>Embryophyta</taxon>
        <taxon>Tracheophyta</taxon>
        <taxon>Spermatophyta</taxon>
        <taxon>Magnoliopsida</taxon>
        <taxon>eudicotyledons</taxon>
        <taxon>Gunneridae</taxon>
        <taxon>Pentapetalae</taxon>
        <taxon>asterids</taxon>
        <taxon>lamiids</taxon>
        <taxon>Gentianales</taxon>
        <taxon>Apocynaceae</taxon>
        <taxon>Rauvolfioideae</taxon>
        <taxon>Vinceae</taxon>
        <taxon>Catharanthinae</taxon>
        <taxon>Catharanthus</taxon>
    </lineage>
</organism>
<accession>A0ACC0A8C3</accession>
<keyword evidence="2" id="KW-1185">Reference proteome</keyword>
<protein>
    <submittedName>
        <fullName evidence="1">Uncharacterized protein</fullName>
    </submittedName>
</protein>
<sequence>MSKVLWRHHGIEEATWETKEFLYGKYSEILGPLLNDMLGRCTLDLDPVDRGRSTIGGLGPRRRGSPANVVQGGLVGTLGFAACFVYKWCILWFMKSNVRLVCFGFPAGIDYRIPKLVIDDPI</sequence>
<evidence type="ECO:0000313" key="1">
    <source>
        <dbReference type="EMBL" id="KAI5656869.1"/>
    </source>
</evidence>
<dbReference type="EMBL" id="CM044706">
    <property type="protein sequence ID" value="KAI5656869.1"/>
    <property type="molecule type" value="Genomic_DNA"/>
</dbReference>
<proteinExistence type="predicted"/>
<reference evidence="2" key="1">
    <citation type="journal article" date="2023" name="Nat. Plants">
        <title>Single-cell RNA sequencing provides a high-resolution roadmap for understanding the multicellular compartmentation of specialized metabolism.</title>
        <authorList>
            <person name="Sun S."/>
            <person name="Shen X."/>
            <person name="Li Y."/>
            <person name="Li Y."/>
            <person name="Wang S."/>
            <person name="Li R."/>
            <person name="Zhang H."/>
            <person name="Shen G."/>
            <person name="Guo B."/>
            <person name="Wei J."/>
            <person name="Xu J."/>
            <person name="St-Pierre B."/>
            <person name="Chen S."/>
            <person name="Sun C."/>
        </authorList>
    </citation>
    <scope>NUCLEOTIDE SEQUENCE [LARGE SCALE GENOMIC DNA]</scope>
</reference>